<comment type="caution">
    <text evidence="2">The sequence shown here is derived from an EMBL/GenBank/DDBJ whole genome shotgun (WGS) entry which is preliminary data.</text>
</comment>
<dbReference type="GO" id="GO:0003676">
    <property type="term" value="F:nucleic acid binding"/>
    <property type="evidence" value="ECO:0007669"/>
    <property type="project" value="InterPro"/>
</dbReference>
<name>A0A151Z4I6_TIELA</name>
<organism evidence="2 3">
    <name type="scientific">Tieghemostelium lacteum</name>
    <name type="common">Slime mold</name>
    <name type="synonym">Dictyostelium lacteum</name>
    <dbReference type="NCBI Taxonomy" id="361077"/>
    <lineage>
        <taxon>Eukaryota</taxon>
        <taxon>Amoebozoa</taxon>
        <taxon>Evosea</taxon>
        <taxon>Eumycetozoa</taxon>
        <taxon>Dictyostelia</taxon>
        <taxon>Dictyosteliales</taxon>
        <taxon>Raperosteliaceae</taxon>
        <taxon>Tieghemostelium</taxon>
    </lineage>
</organism>
<protein>
    <submittedName>
        <fullName evidence="2">FYVE-type zinc finger-containing protein</fullName>
    </submittedName>
</protein>
<dbReference type="EMBL" id="LODT01000047">
    <property type="protein sequence ID" value="KYQ88866.1"/>
    <property type="molecule type" value="Genomic_DNA"/>
</dbReference>
<evidence type="ECO:0000256" key="1">
    <source>
        <dbReference type="SAM" id="MobiDB-lite"/>
    </source>
</evidence>
<feature type="compositionally biased region" description="Acidic residues" evidence="1">
    <location>
        <begin position="95"/>
        <end position="105"/>
    </location>
</feature>
<sequence>MDEEIERNSAELKLERLKYAKLVLEEGIKPDDQYCIYYDVTYREHNAVRRHARSIIGTPAVVPKAHRGIYFNKDPSTFKKKSKDKTKPEKHPENTQDEDTEESENEANPPQETDFTEKGDSNSVAFCLAISNKKVILGWTQFRRFNSSDFHAFFQAVLNKLEKDHPGVSFCFTGDNEGIYREGLDLLTTDKYKHHKYVPNPRYAPFLNPIEYVFNQLKLHMNGQQLKTPGDTLRSLQASMKTIQPENLDNYYKTAKAFLYKCLQSEDIHSWRIKIDEKTPCPNSVDQKWDIKHKMVYSTEKLCMNKGICRGTVDHPIKPSKQIIIVNGNKKSLFEEENEESISKKDDVLMDQIETNNNINNINTTTTSTTTQLTNNSLSFTNSNLNNNKHHNILNSIKGVNHKELFQSRLKANLENQKAMRRNAIQFQREHSLSLFNQQQTPPPPTTTTNITTNLISQLLDKLTHHKNTLLSNLKIDEQEADDDYRINFTIPDDMMKDLTKYFNEGLLNDKYQVIRRSTPSEEFSNCHLSVFENDEVYKLIDFNTESIVVLYQDGYNYNNIKIGVVFNHCVSPFDSTNDQLDD</sequence>
<evidence type="ECO:0000313" key="2">
    <source>
        <dbReference type="EMBL" id="KYQ88866.1"/>
    </source>
</evidence>
<dbReference type="AlphaFoldDB" id="A0A151Z4I6"/>
<keyword evidence="3" id="KW-1185">Reference proteome</keyword>
<gene>
    <name evidence="2" type="ORF">DLAC_10671</name>
</gene>
<evidence type="ECO:0000313" key="3">
    <source>
        <dbReference type="Proteomes" id="UP000076078"/>
    </source>
</evidence>
<dbReference type="OrthoDB" id="10006939at2759"/>
<reference evidence="2 3" key="1">
    <citation type="submission" date="2015-12" db="EMBL/GenBank/DDBJ databases">
        <title>Dictyostelia acquired genes for synthesis and detection of signals that induce cell-type specialization by lateral gene transfer from prokaryotes.</title>
        <authorList>
            <person name="Gloeckner G."/>
            <person name="Schaap P."/>
        </authorList>
    </citation>
    <scope>NUCLEOTIDE SEQUENCE [LARGE SCALE GENOMIC DNA]</scope>
    <source>
        <strain evidence="2 3">TK</strain>
    </source>
</reference>
<accession>A0A151Z4I6</accession>
<dbReference type="InParanoid" id="A0A151Z4I6"/>
<dbReference type="InterPro" id="IPR036397">
    <property type="entry name" value="RNaseH_sf"/>
</dbReference>
<feature type="region of interest" description="Disordered" evidence="1">
    <location>
        <begin position="72"/>
        <end position="119"/>
    </location>
</feature>
<proteinExistence type="predicted"/>
<dbReference type="Proteomes" id="UP000076078">
    <property type="component" value="Unassembled WGS sequence"/>
</dbReference>
<dbReference type="Gene3D" id="3.30.420.10">
    <property type="entry name" value="Ribonuclease H-like superfamily/Ribonuclease H"/>
    <property type="match status" value="1"/>
</dbReference>
<feature type="compositionally biased region" description="Basic and acidic residues" evidence="1">
    <location>
        <begin position="85"/>
        <end position="94"/>
    </location>
</feature>